<dbReference type="InterPro" id="IPR050638">
    <property type="entry name" value="AA-Vitamin_Transporters"/>
</dbReference>
<organism evidence="8 9">
    <name type="scientific">Actinospica durhamensis</name>
    <dbReference type="NCBI Taxonomy" id="1508375"/>
    <lineage>
        <taxon>Bacteria</taxon>
        <taxon>Bacillati</taxon>
        <taxon>Actinomycetota</taxon>
        <taxon>Actinomycetes</taxon>
        <taxon>Catenulisporales</taxon>
        <taxon>Actinospicaceae</taxon>
        <taxon>Actinospica</taxon>
    </lineage>
</organism>
<evidence type="ECO:0000256" key="5">
    <source>
        <dbReference type="ARBA" id="ARBA00023136"/>
    </source>
</evidence>
<comment type="subcellular location">
    <subcellularLocation>
        <location evidence="1">Membrane</location>
        <topology evidence="1">Multi-pass membrane protein</topology>
    </subcellularLocation>
</comment>
<dbReference type="GO" id="GO:0016020">
    <property type="term" value="C:membrane"/>
    <property type="evidence" value="ECO:0007669"/>
    <property type="project" value="UniProtKB-SubCell"/>
</dbReference>
<keyword evidence="9" id="KW-1185">Reference proteome</keyword>
<accession>A0A941ENJ9</accession>
<dbReference type="AlphaFoldDB" id="A0A941ENJ9"/>
<evidence type="ECO:0000256" key="6">
    <source>
        <dbReference type="SAM" id="Phobius"/>
    </source>
</evidence>
<reference evidence="8" key="1">
    <citation type="submission" date="2021-04" db="EMBL/GenBank/DDBJ databases">
        <title>Genome based classification of Actinospica acidithermotolerans sp. nov., an actinobacterium isolated from an Indonesian hot spring.</title>
        <authorList>
            <person name="Kusuma A.B."/>
            <person name="Putra K.E."/>
            <person name="Nafisah S."/>
            <person name="Loh J."/>
            <person name="Nouioui I."/>
            <person name="Goodfellow M."/>
        </authorList>
    </citation>
    <scope>NUCLEOTIDE SEQUENCE</scope>
    <source>
        <strain evidence="8">CSCA 57</strain>
    </source>
</reference>
<feature type="transmembrane region" description="Helical" evidence="6">
    <location>
        <begin position="131"/>
        <end position="148"/>
    </location>
</feature>
<evidence type="ECO:0000256" key="1">
    <source>
        <dbReference type="ARBA" id="ARBA00004141"/>
    </source>
</evidence>
<name>A0A941ENJ9_9ACTN</name>
<sequence length="173" mass="16897">AVVGFNLTAGGTPVWALGAVCVACVGYAVAPMIADRMLGDVPSLGVVTLSLSAVALVYLPFGILQAPSHLPRADVLASIAALGVVCTALAFVCFFALIAEAGSVRATVFTYVNPVVALLGGVAVLGESVTGGILVGFPLVLAGSYLATRATPAAAAQTSEAAQAPAVAEGAGA</sequence>
<dbReference type="PANTHER" id="PTHR32322:SF2">
    <property type="entry name" value="EAMA DOMAIN-CONTAINING PROTEIN"/>
    <property type="match status" value="1"/>
</dbReference>
<proteinExistence type="inferred from homology"/>
<keyword evidence="3 6" id="KW-0812">Transmembrane</keyword>
<evidence type="ECO:0000256" key="2">
    <source>
        <dbReference type="ARBA" id="ARBA00007362"/>
    </source>
</evidence>
<keyword evidence="5 6" id="KW-0472">Membrane</keyword>
<gene>
    <name evidence="8" type="ORF">KDL01_13165</name>
</gene>
<feature type="non-terminal residue" evidence="8">
    <location>
        <position position="1"/>
    </location>
</feature>
<keyword evidence="4 6" id="KW-1133">Transmembrane helix</keyword>
<evidence type="ECO:0000313" key="9">
    <source>
        <dbReference type="Proteomes" id="UP000675781"/>
    </source>
</evidence>
<dbReference type="InterPro" id="IPR037185">
    <property type="entry name" value="EmrE-like"/>
</dbReference>
<evidence type="ECO:0000256" key="3">
    <source>
        <dbReference type="ARBA" id="ARBA00022692"/>
    </source>
</evidence>
<evidence type="ECO:0000259" key="7">
    <source>
        <dbReference type="Pfam" id="PF00892"/>
    </source>
</evidence>
<comment type="caution">
    <text evidence="8">The sequence shown here is derived from an EMBL/GenBank/DDBJ whole genome shotgun (WGS) entry which is preliminary data.</text>
</comment>
<dbReference type="SUPFAM" id="SSF103481">
    <property type="entry name" value="Multidrug resistance efflux transporter EmrE"/>
    <property type="match status" value="1"/>
</dbReference>
<evidence type="ECO:0000256" key="4">
    <source>
        <dbReference type="ARBA" id="ARBA00022989"/>
    </source>
</evidence>
<feature type="transmembrane region" description="Helical" evidence="6">
    <location>
        <begin position="14"/>
        <end position="34"/>
    </location>
</feature>
<dbReference type="Pfam" id="PF00892">
    <property type="entry name" value="EamA"/>
    <property type="match status" value="1"/>
</dbReference>
<dbReference type="InterPro" id="IPR000620">
    <property type="entry name" value="EamA_dom"/>
</dbReference>
<comment type="similarity">
    <text evidence="2">Belongs to the EamA transporter family.</text>
</comment>
<dbReference type="PANTHER" id="PTHR32322">
    <property type="entry name" value="INNER MEMBRANE TRANSPORTER"/>
    <property type="match status" value="1"/>
</dbReference>
<protein>
    <submittedName>
        <fullName evidence="8">DMT family transporter</fullName>
    </submittedName>
</protein>
<evidence type="ECO:0000313" key="8">
    <source>
        <dbReference type="EMBL" id="MBR7834218.1"/>
    </source>
</evidence>
<dbReference type="RefSeq" id="WP_212528737.1">
    <property type="nucleotide sequence ID" value="NZ_JAGSOG010000051.1"/>
</dbReference>
<feature type="transmembrane region" description="Helical" evidence="6">
    <location>
        <begin position="75"/>
        <end position="99"/>
    </location>
</feature>
<dbReference type="Proteomes" id="UP000675781">
    <property type="component" value="Unassembled WGS sequence"/>
</dbReference>
<dbReference type="EMBL" id="JAGSOG010000051">
    <property type="protein sequence ID" value="MBR7834218.1"/>
    <property type="molecule type" value="Genomic_DNA"/>
</dbReference>
<feature type="transmembrane region" description="Helical" evidence="6">
    <location>
        <begin position="106"/>
        <end position="125"/>
    </location>
</feature>
<feature type="domain" description="EamA" evidence="7">
    <location>
        <begin position="15"/>
        <end position="148"/>
    </location>
</feature>
<feature type="transmembrane region" description="Helical" evidence="6">
    <location>
        <begin position="41"/>
        <end position="63"/>
    </location>
</feature>